<feature type="chain" id="PRO_5046970416" evidence="6">
    <location>
        <begin position="22"/>
        <end position="154"/>
    </location>
</feature>
<sequence length="154" mass="17197">MGHQALLLLLVAFLVSRTTTALQLALRALGSLHLPANPTSHLAVAKNYSQYLIADKCWKKEDRDIIWFCSNTWFIWYTAEELKAMLVYAEQRYCGDSLPCDDPFKDSGHLYLLTSEQALADSAELIKHLNRTILGAENHPVVALQGPYGGMFAA</sequence>
<dbReference type="Proteomes" id="UP001266305">
    <property type="component" value="Unassembled WGS sequence"/>
</dbReference>
<evidence type="ECO:0000256" key="1">
    <source>
        <dbReference type="ARBA" id="ARBA00011079"/>
    </source>
</evidence>
<keyword evidence="3 6" id="KW-0732">Signal</keyword>
<dbReference type="InterPro" id="IPR008758">
    <property type="entry name" value="Peptidase_S28"/>
</dbReference>
<comment type="similarity">
    <text evidence="1">Belongs to the peptidase S28 family.</text>
</comment>
<evidence type="ECO:0000313" key="8">
    <source>
        <dbReference type="Proteomes" id="UP001266305"/>
    </source>
</evidence>
<keyword evidence="8" id="KW-1185">Reference proteome</keyword>
<feature type="signal peptide" evidence="6">
    <location>
        <begin position="1"/>
        <end position="21"/>
    </location>
</feature>
<proteinExistence type="inferred from homology"/>
<comment type="caution">
    <text evidence="7">The sequence shown here is derived from an EMBL/GenBank/DDBJ whole genome shotgun (WGS) entry which is preliminary data.</text>
</comment>
<dbReference type="PANTHER" id="PTHR11010">
    <property type="entry name" value="PROTEASE S28 PRO-X CARBOXYPEPTIDASE-RELATED"/>
    <property type="match status" value="1"/>
</dbReference>
<keyword evidence="2" id="KW-0645">Protease</keyword>
<organism evidence="7 8">
    <name type="scientific">Saguinus oedipus</name>
    <name type="common">Cotton-top tamarin</name>
    <name type="synonym">Oedipomidas oedipus</name>
    <dbReference type="NCBI Taxonomy" id="9490"/>
    <lineage>
        <taxon>Eukaryota</taxon>
        <taxon>Metazoa</taxon>
        <taxon>Chordata</taxon>
        <taxon>Craniata</taxon>
        <taxon>Vertebrata</taxon>
        <taxon>Euteleostomi</taxon>
        <taxon>Mammalia</taxon>
        <taxon>Eutheria</taxon>
        <taxon>Euarchontoglires</taxon>
        <taxon>Primates</taxon>
        <taxon>Haplorrhini</taxon>
        <taxon>Platyrrhini</taxon>
        <taxon>Cebidae</taxon>
        <taxon>Callitrichinae</taxon>
        <taxon>Saguinus</taxon>
    </lineage>
</organism>
<dbReference type="Pfam" id="PF05577">
    <property type="entry name" value="Peptidase_S28"/>
    <property type="match status" value="1"/>
</dbReference>
<dbReference type="InterPro" id="IPR029058">
    <property type="entry name" value="AB_hydrolase_fold"/>
</dbReference>
<evidence type="ECO:0000313" key="7">
    <source>
        <dbReference type="EMBL" id="KAK2093037.1"/>
    </source>
</evidence>
<accession>A0ABQ9U9K5</accession>
<reference evidence="7 8" key="1">
    <citation type="submission" date="2023-05" db="EMBL/GenBank/DDBJ databases">
        <title>B98-5 Cell Line De Novo Hybrid Assembly: An Optical Mapping Approach.</title>
        <authorList>
            <person name="Kananen K."/>
            <person name="Auerbach J.A."/>
            <person name="Kautto E."/>
            <person name="Blachly J.S."/>
        </authorList>
    </citation>
    <scope>NUCLEOTIDE SEQUENCE [LARGE SCALE GENOMIC DNA]</scope>
    <source>
        <strain evidence="7">B95-8</strain>
        <tissue evidence="7">Cell line</tissue>
    </source>
</reference>
<dbReference type="EMBL" id="JASSZA010000015">
    <property type="protein sequence ID" value="KAK2093037.1"/>
    <property type="molecule type" value="Genomic_DNA"/>
</dbReference>
<dbReference type="Gene3D" id="3.40.50.1820">
    <property type="entry name" value="alpha/beta hydrolase"/>
    <property type="match status" value="1"/>
</dbReference>
<evidence type="ECO:0000256" key="2">
    <source>
        <dbReference type="ARBA" id="ARBA00022670"/>
    </source>
</evidence>
<keyword evidence="5" id="KW-0325">Glycoprotein</keyword>
<evidence type="ECO:0000256" key="4">
    <source>
        <dbReference type="ARBA" id="ARBA00022801"/>
    </source>
</evidence>
<gene>
    <name evidence="7" type="ORF">P7K49_029566</name>
</gene>
<name>A0ABQ9U9K5_SAGOE</name>
<dbReference type="PANTHER" id="PTHR11010:SF38">
    <property type="entry name" value="LYSOSOMAL PRO-X CARBOXYPEPTIDASE"/>
    <property type="match status" value="1"/>
</dbReference>
<evidence type="ECO:0000256" key="6">
    <source>
        <dbReference type="SAM" id="SignalP"/>
    </source>
</evidence>
<evidence type="ECO:0000256" key="3">
    <source>
        <dbReference type="ARBA" id="ARBA00022729"/>
    </source>
</evidence>
<evidence type="ECO:0000256" key="5">
    <source>
        <dbReference type="ARBA" id="ARBA00023180"/>
    </source>
</evidence>
<keyword evidence="4" id="KW-0378">Hydrolase</keyword>
<protein>
    <submittedName>
        <fullName evidence="7">Uncharacterized protein</fullName>
    </submittedName>
</protein>